<evidence type="ECO:0000256" key="3">
    <source>
        <dbReference type="ARBA" id="ARBA00022989"/>
    </source>
</evidence>
<dbReference type="InterPro" id="IPR049452">
    <property type="entry name" value="Anoctamin_TM"/>
</dbReference>
<dbReference type="PANTHER" id="PTHR12308">
    <property type="entry name" value="ANOCTAMIN"/>
    <property type="match status" value="1"/>
</dbReference>
<feature type="transmembrane region" description="Helical" evidence="6">
    <location>
        <begin position="298"/>
        <end position="318"/>
    </location>
</feature>
<evidence type="ECO:0000256" key="1">
    <source>
        <dbReference type="ARBA" id="ARBA00004141"/>
    </source>
</evidence>
<keyword evidence="3 6" id="KW-1133">Transmembrane helix</keyword>
<feature type="coiled-coil region" evidence="5">
    <location>
        <begin position="70"/>
        <end position="118"/>
    </location>
</feature>
<feature type="transmembrane region" description="Helical" evidence="6">
    <location>
        <begin position="1029"/>
        <end position="1052"/>
    </location>
</feature>
<feature type="domain" description="Anoctamin transmembrane" evidence="7">
    <location>
        <begin position="1142"/>
        <end position="1308"/>
    </location>
</feature>
<name>A0A418AWH0_9STRA</name>
<evidence type="ECO:0000256" key="5">
    <source>
        <dbReference type="SAM" id="Coils"/>
    </source>
</evidence>
<keyword evidence="2 6" id="KW-0812">Transmembrane</keyword>
<evidence type="ECO:0000256" key="6">
    <source>
        <dbReference type="SAM" id="Phobius"/>
    </source>
</evidence>
<comment type="caution">
    <text evidence="8">The sequence shown here is derived from an EMBL/GenBank/DDBJ whole genome shotgun (WGS) entry which is preliminary data.</text>
</comment>
<evidence type="ECO:0000259" key="7">
    <source>
        <dbReference type="Pfam" id="PF04547"/>
    </source>
</evidence>
<dbReference type="GO" id="GO:0005254">
    <property type="term" value="F:chloride channel activity"/>
    <property type="evidence" value="ECO:0007669"/>
    <property type="project" value="TreeGrafter"/>
</dbReference>
<dbReference type="Proteomes" id="UP000285060">
    <property type="component" value="Unassembled WGS sequence"/>
</dbReference>
<proteinExistence type="predicted"/>
<feature type="transmembrane region" description="Helical" evidence="6">
    <location>
        <begin position="575"/>
        <end position="593"/>
    </location>
</feature>
<dbReference type="PANTHER" id="PTHR12308:SF73">
    <property type="entry name" value="ANOCTAMIN"/>
    <property type="match status" value="1"/>
</dbReference>
<evidence type="ECO:0000313" key="8">
    <source>
        <dbReference type="EMBL" id="RHY29919.1"/>
    </source>
</evidence>
<dbReference type="VEuPathDB" id="FungiDB:H310_02118"/>
<dbReference type="InterPro" id="IPR007632">
    <property type="entry name" value="Anoctamin"/>
</dbReference>
<accession>A0A418AWH0</accession>
<keyword evidence="4 6" id="KW-0472">Membrane</keyword>
<feature type="transmembrane region" description="Helical" evidence="6">
    <location>
        <begin position="605"/>
        <end position="624"/>
    </location>
</feature>
<organism evidence="8 9">
    <name type="scientific">Aphanomyces invadans</name>
    <dbReference type="NCBI Taxonomy" id="157072"/>
    <lineage>
        <taxon>Eukaryota</taxon>
        <taxon>Sar</taxon>
        <taxon>Stramenopiles</taxon>
        <taxon>Oomycota</taxon>
        <taxon>Saprolegniomycetes</taxon>
        <taxon>Saprolegniales</taxon>
        <taxon>Verrucalvaceae</taxon>
        <taxon>Aphanomyces</taxon>
    </lineage>
</organism>
<sequence length="1311" mass="148339">MDEIPAADDGIELLRTNALTKLDEMRDLLLEYHKEVMAQATAIEVAHPSDLTSIQAGNHDNKDGLWEKEKQEIQEKVQELLKRNEQLAMELAQSRCENAQYKRERDQTKHRLVIVESQLEHQQNAHGAHRKQLQIKDHLLTTYRTSIRKLENKVILCQMTSCNQSHLKEAHVCPDAVADRGFVVDQLKTMVETTYHIQEKEISYLANLAAKHPRNNLPKPVSPFIAVFTNFLRRTNGLSLVLLWLLVGSVTYARFATEYGMLLDAPVLSFIYALIFLLGVTPYLGWKGAKTKSWVYLRYYDACIICFLAFLGLGVAGLEYFQADIGNALAIYEASTNHSTVQGTILFPRDDSSVDDMPHPVTNFIQAEADKAFVLFLQARFDAWFPQVVNTNATTSMMLATTNLMSLDPRPWLSRTFNVSAVLYPEPLTETPEWMTDFITTTCANTTLLDGTLLTGFVALPVQPTFKSCLRPILQFCVNTAQFVEMALLALAGLLVIQYGTLLLLKYVDPASSPDPSASTKKAMRKTSSVMHFFDAVLFVLGLGFLSIAGVGIYLVASRPDHVNIDTETRIMEGVSIGFCFVYGVLLCLSAALGCSPKLIQAQSFVLVLAVALQLVLSTAMYLVKTDIAAVRLFRYLPSVYLCDVTWDVAVAGQQRLHCCHMGRDDCRDGTVPCPPTVPYTDDDGAPTTKETTIPFHVALDKYWESYPRGSANDATLAHARQQFTLEWLKVTGASSVHEKDALLTMSQFESIVRVLVLKRLVDKCGLEVGVNISRDGKHLYFKLTAPRKVVAEEAEARKYKLQVRNAVDPGLSFWTARQVAIENAVYDVHTAKQKLCALYGRHALTVVENQFFPNESLAQISRRINVHSREAMFADDAAAKSKKMPPPYRYIPFVPYFRKNAMQYLYQRHSTQLDLPTTDVAPSVFQVTDCMKLLHLVIHDELDTARMISNGLLEGYSCLHAASRFEWVHRTNLLSLSNAWLTYWRPRQLHGEPDPDKRYFVNFLYRIYPFRQPLAEVRAYFGEQIALYFLWLGFYAQCLLIPVACSVLYVVLRHGNYHSYDVDPAMGGVHLRDMGLGLVILVWAFVYAKCWQRKNYMCAIAWGMNGIEDNEHDRADYYGTEQVNPITNEVERVFPSYMRVLFGLQSLNHFSAPFVVAFVKRTAMGCVNLHTPPSSSSISAISHGTNCLPELENLLFVMFVWRVMSNVLGMVMPIAQLVLGSRRTKPTDRYDLEYELSLDTYENTYEDYSEIVVQFGLFTLFIFPLPTSPIFAFVETAINLRMDAYKLCYCTRRPLPRNAQDIGAWFIYLG</sequence>
<evidence type="ECO:0000313" key="9">
    <source>
        <dbReference type="Proteomes" id="UP000285060"/>
    </source>
</evidence>
<gene>
    <name evidence="8" type="ORF">DYB32_008857</name>
</gene>
<protein>
    <recommendedName>
        <fullName evidence="7">Anoctamin transmembrane domain-containing protein</fullName>
    </recommendedName>
</protein>
<dbReference type="Pfam" id="PF04547">
    <property type="entry name" value="Anoctamin"/>
    <property type="match status" value="1"/>
</dbReference>
<feature type="transmembrane region" description="Helical" evidence="6">
    <location>
        <begin position="237"/>
        <end position="255"/>
    </location>
</feature>
<dbReference type="GO" id="GO:0016020">
    <property type="term" value="C:membrane"/>
    <property type="evidence" value="ECO:0007669"/>
    <property type="project" value="UniProtKB-SubCell"/>
</dbReference>
<reference evidence="8 9" key="1">
    <citation type="submission" date="2018-08" db="EMBL/GenBank/DDBJ databases">
        <title>Aphanomyces genome sequencing and annotation.</title>
        <authorList>
            <person name="Minardi D."/>
            <person name="Oidtmann B."/>
            <person name="Van Der Giezen M."/>
            <person name="Studholme D.J."/>
        </authorList>
    </citation>
    <scope>NUCLEOTIDE SEQUENCE [LARGE SCALE GENOMIC DNA]</scope>
    <source>
        <strain evidence="8 9">NJM0002</strain>
    </source>
</reference>
<feature type="transmembrane region" description="Helical" evidence="6">
    <location>
        <begin position="1072"/>
        <end position="1089"/>
    </location>
</feature>
<dbReference type="VEuPathDB" id="FungiDB:H310_02120"/>
<dbReference type="CDD" id="cd14686">
    <property type="entry name" value="bZIP"/>
    <property type="match status" value="1"/>
</dbReference>
<keyword evidence="5" id="KW-0175">Coiled coil</keyword>
<feature type="transmembrane region" description="Helical" evidence="6">
    <location>
        <begin position="267"/>
        <end position="286"/>
    </location>
</feature>
<feature type="non-terminal residue" evidence="8">
    <location>
        <position position="1311"/>
    </location>
</feature>
<feature type="transmembrane region" description="Helical" evidence="6">
    <location>
        <begin position="486"/>
        <end position="508"/>
    </location>
</feature>
<comment type="subcellular location">
    <subcellularLocation>
        <location evidence="1">Membrane</location>
        <topology evidence="1">Multi-pass membrane protein</topology>
    </subcellularLocation>
</comment>
<evidence type="ECO:0000256" key="4">
    <source>
        <dbReference type="ARBA" id="ARBA00023136"/>
    </source>
</evidence>
<feature type="transmembrane region" description="Helical" evidence="6">
    <location>
        <begin position="529"/>
        <end position="555"/>
    </location>
</feature>
<evidence type="ECO:0000256" key="2">
    <source>
        <dbReference type="ARBA" id="ARBA00022692"/>
    </source>
</evidence>
<feature type="transmembrane region" description="Helical" evidence="6">
    <location>
        <begin position="1200"/>
        <end position="1220"/>
    </location>
</feature>
<dbReference type="EMBL" id="QUSY01000377">
    <property type="protein sequence ID" value="RHY29919.1"/>
    <property type="molecule type" value="Genomic_DNA"/>
</dbReference>
<keyword evidence="9" id="KW-1185">Reference proteome</keyword>